<accession>A0A9Q1QM11</accession>
<keyword evidence="2" id="KW-1185">Reference proteome</keyword>
<dbReference type="EMBL" id="JAKOGI010000050">
    <property type="protein sequence ID" value="KAJ8446744.1"/>
    <property type="molecule type" value="Genomic_DNA"/>
</dbReference>
<dbReference type="PANTHER" id="PTHR13318">
    <property type="entry name" value="PARTNER OF PAIRED, ISOFORM B-RELATED"/>
    <property type="match status" value="1"/>
</dbReference>
<sequence length="572" mass="63249">MKLKSANSPLVFNALFLGWNFTVDFEVDRLGLFFVQRLDLSGCPQITAANLVLSLLPQPSSVDALLLEGIQRISVNLEHPKWLSYLHLLPFGMLLEVDISKCSRLHLGAAIHCFQKSFLLLRTIRMTHFLNFETKKLSQLIEKCSSVQEIDLTVDVNPLSFSNVSVLYSESVTGPLRKNYMAMSLCHGTRQIISNVTRLTLEGRTDLSALCSRTLGTGKFCMEIDEDNLKSSGVSLQMLHIGGCKGVIAASLVKMLSQEYMLKSLCLRDTCLDDDALYSFSGDSLEMLDVSNTMISAVALSRVVVNNAGLKHLDVKGCRNLTPQQSTPKSRTSPIGELFSVLGKNCQLEGLAIGWGYSFSSLYVMAPAMRSLKSINVGLGGSLSPEGLILLSALSTSMEWVTLVFQHFLHLFYSKSHYSETRTLQVISDAAIMKLLETQRSLQALSVCYCMGDLSALSFKYVVPTLRKLKLERVTPWMTNDDLTHMAHNFPNVIELSLVGCTHLDVDCTYLVLLQFNGISPCRFSADHLFWLARLDLPTSRGIGEDNGLGPFGSSELRLLILEGMGRVSAFP</sequence>
<dbReference type="Proteomes" id="UP001153076">
    <property type="component" value="Unassembled WGS sequence"/>
</dbReference>
<gene>
    <name evidence="1" type="ORF">Cgig2_002699</name>
</gene>
<evidence type="ECO:0000313" key="1">
    <source>
        <dbReference type="EMBL" id="KAJ8446744.1"/>
    </source>
</evidence>
<organism evidence="1 2">
    <name type="scientific">Carnegiea gigantea</name>
    <dbReference type="NCBI Taxonomy" id="171969"/>
    <lineage>
        <taxon>Eukaryota</taxon>
        <taxon>Viridiplantae</taxon>
        <taxon>Streptophyta</taxon>
        <taxon>Embryophyta</taxon>
        <taxon>Tracheophyta</taxon>
        <taxon>Spermatophyta</taxon>
        <taxon>Magnoliopsida</taxon>
        <taxon>eudicotyledons</taxon>
        <taxon>Gunneridae</taxon>
        <taxon>Pentapetalae</taxon>
        <taxon>Caryophyllales</taxon>
        <taxon>Cactineae</taxon>
        <taxon>Cactaceae</taxon>
        <taxon>Cactoideae</taxon>
        <taxon>Echinocereeae</taxon>
        <taxon>Carnegiea</taxon>
    </lineage>
</organism>
<dbReference type="AlphaFoldDB" id="A0A9Q1QM11"/>
<dbReference type="PANTHER" id="PTHR13318:SF71">
    <property type="entry name" value="BTB_POZ DOMAIN-CONTAINING PROTEIN FBL11"/>
    <property type="match status" value="1"/>
</dbReference>
<evidence type="ECO:0000313" key="2">
    <source>
        <dbReference type="Proteomes" id="UP001153076"/>
    </source>
</evidence>
<name>A0A9Q1QM11_9CARY</name>
<dbReference type="GO" id="GO:0031146">
    <property type="term" value="P:SCF-dependent proteasomal ubiquitin-dependent protein catabolic process"/>
    <property type="evidence" value="ECO:0007669"/>
    <property type="project" value="TreeGrafter"/>
</dbReference>
<dbReference type="SUPFAM" id="SSF52047">
    <property type="entry name" value="RNI-like"/>
    <property type="match status" value="2"/>
</dbReference>
<dbReference type="InterPro" id="IPR032675">
    <property type="entry name" value="LRR_dom_sf"/>
</dbReference>
<dbReference type="GO" id="GO:0019005">
    <property type="term" value="C:SCF ubiquitin ligase complex"/>
    <property type="evidence" value="ECO:0007669"/>
    <property type="project" value="TreeGrafter"/>
</dbReference>
<proteinExistence type="predicted"/>
<dbReference type="Gene3D" id="3.80.10.10">
    <property type="entry name" value="Ribonuclease Inhibitor"/>
    <property type="match status" value="2"/>
</dbReference>
<reference evidence="1" key="1">
    <citation type="submission" date="2022-04" db="EMBL/GenBank/DDBJ databases">
        <title>Carnegiea gigantea Genome sequencing and assembly v2.</title>
        <authorList>
            <person name="Copetti D."/>
            <person name="Sanderson M.J."/>
            <person name="Burquez A."/>
            <person name="Wojciechowski M.F."/>
        </authorList>
    </citation>
    <scope>NUCLEOTIDE SEQUENCE</scope>
    <source>
        <strain evidence="1">SGP5-SGP5p</strain>
        <tissue evidence="1">Aerial part</tissue>
    </source>
</reference>
<comment type="caution">
    <text evidence="1">The sequence shown here is derived from an EMBL/GenBank/DDBJ whole genome shotgun (WGS) entry which is preliminary data.</text>
</comment>
<dbReference type="OrthoDB" id="775260at2759"/>
<protein>
    <submittedName>
        <fullName evidence="1">Uncharacterized protein</fullName>
    </submittedName>
</protein>